<dbReference type="PROSITE" id="PS51233">
    <property type="entry name" value="VWFD"/>
    <property type="match status" value="2"/>
</dbReference>
<accession>A0A8T2IL56</accession>
<evidence type="ECO:0000256" key="2">
    <source>
        <dbReference type="ARBA" id="ARBA00022525"/>
    </source>
</evidence>
<evidence type="ECO:0000313" key="7">
    <source>
        <dbReference type="EMBL" id="KAG8433675.1"/>
    </source>
</evidence>
<reference evidence="7" key="1">
    <citation type="thesis" date="2020" institute="ProQuest LLC" country="789 East Eisenhower Parkway, Ann Arbor, MI, USA">
        <title>Comparative Genomics and Chromosome Evolution.</title>
        <authorList>
            <person name="Mudd A.B."/>
        </authorList>
    </citation>
    <scope>NUCLEOTIDE SEQUENCE</scope>
    <source>
        <strain evidence="7">Female2</strain>
        <tissue evidence="7">Blood</tissue>
    </source>
</reference>
<dbReference type="PANTHER" id="PTHR46698">
    <property type="entry name" value="CROSSVEINLESS 2"/>
    <property type="match status" value="1"/>
</dbReference>
<organism evidence="7 8">
    <name type="scientific">Hymenochirus boettgeri</name>
    <name type="common">Congo dwarf clawed frog</name>
    <dbReference type="NCBI Taxonomy" id="247094"/>
    <lineage>
        <taxon>Eukaryota</taxon>
        <taxon>Metazoa</taxon>
        <taxon>Chordata</taxon>
        <taxon>Craniata</taxon>
        <taxon>Vertebrata</taxon>
        <taxon>Euteleostomi</taxon>
        <taxon>Amphibia</taxon>
        <taxon>Batrachia</taxon>
        <taxon>Anura</taxon>
        <taxon>Pipoidea</taxon>
        <taxon>Pipidae</taxon>
        <taxon>Pipinae</taxon>
        <taxon>Hymenochirus</taxon>
    </lineage>
</organism>
<proteinExistence type="predicted"/>
<dbReference type="Gene3D" id="2.10.25.10">
    <property type="entry name" value="Laminin"/>
    <property type="match status" value="1"/>
</dbReference>
<dbReference type="SMART" id="SM00832">
    <property type="entry name" value="C8"/>
    <property type="match status" value="1"/>
</dbReference>
<feature type="domain" description="VWFD" evidence="6">
    <location>
        <begin position="1"/>
        <end position="103"/>
    </location>
</feature>
<dbReference type="SUPFAM" id="SSF57567">
    <property type="entry name" value="Serine protease inhibitors"/>
    <property type="match status" value="1"/>
</dbReference>
<dbReference type="Pfam" id="PF00094">
    <property type="entry name" value="VWD"/>
    <property type="match status" value="2"/>
</dbReference>
<dbReference type="CDD" id="cd19941">
    <property type="entry name" value="TIL"/>
    <property type="match status" value="1"/>
</dbReference>
<feature type="domain" description="VWFD" evidence="6">
    <location>
        <begin position="310"/>
        <end position="485"/>
    </location>
</feature>
<keyword evidence="2" id="KW-0964">Secreted</keyword>
<evidence type="ECO:0000259" key="6">
    <source>
        <dbReference type="PROSITE" id="PS51233"/>
    </source>
</evidence>
<dbReference type="AlphaFoldDB" id="A0A8T2IL56"/>
<evidence type="ECO:0000313" key="8">
    <source>
        <dbReference type="Proteomes" id="UP000812440"/>
    </source>
</evidence>
<dbReference type="InterPro" id="IPR025615">
    <property type="entry name" value="TILa_dom"/>
</dbReference>
<protein>
    <recommendedName>
        <fullName evidence="6">VWFD domain-containing protein</fullName>
    </recommendedName>
</protein>
<dbReference type="Pfam" id="PF12714">
    <property type="entry name" value="TILa"/>
    <property type="match status" value="1"/>
</dbReference>
<dbReference type="FunFam" id="2.10.25.10:FF:000055">
    <property type="entry name" value="alpha-tectorin isoform X1"/>
    <property type="match status" value="1"/>
</dbReference>
<dbReference type="InterPro" id="IPR014853">
    <property type="entry name" value="VWF/SSPO/ZAN-like_Cys-rich_dom"/>
</dbReference>
<dbReference type="InterPro" id="IPR052424">
    <property type="entry name" value="Kielin_Chordin-BMP_Reg"/>
</dbReference>
<dbReference type="OrthoDB" id="6236007at2759"/>
<dbReference type="InterPro" id="IPR001846">
    <property type="entry name" value="VWF_type-D"/>
</dbReference>
<dbReference type="SMART" id="SM00216">
    <property type="entry name" value="VWD"/>
    <property type="match status" value="1"/>
</dbReference>
<dbReference type="Pfam" id="PF01826">
    <property type="entry name" value="TIL"/>
    <property type="match status" value="1"/>
</dbReference>
<dbReference type="Pfam" id="PF08742">
    <property type="entry name" value="C8"/>
    <property type="match status" value="1"/>
</dbReference>
<dbReference type="InterPro" id="IPR002919">
    <property type="entry name" value="TIL_dom"/>
</dbReference>
<dbReference type="EMBL" id="JAACNH010000008">
    <property type="protein sequence ID" value="KAG8433675.1"/>
    <property type="molecule type" value="Genomic_DNA"/>
</dbReference>
<keyword evidence="8" id="KW-1185">Reference proteome</keyword>
<comment type="caution">
    <text evidence="7">The sequence shown here is derived from an EMBL/GenBank/DDBJ whole genome shotgun (WGS) entry which is preliminary data.</text>
</comment>
<dbReference type="Proteomes" id="UP000812440">
    <property type="component" value="Chromosome 7"/>
</dbReference>
<name>A0A8T2IL56_9PIPI</name>
<keyword evidence="3" id="KW-0732">Signal</keyword>
<evidence type="ECO:0000256" key="1">
    <source>
        <dbReference type="ARBA" id="ARBA00004613"/>
    </source>
</evidence>
<dbReference type="GO" id="GO:0005576">
    <property type="term" value="C:extracellular region"/>
    <property type="evidence" value="ECO:0007669"/>
    <property type="project" value="UniProtKB-SubCell"/>
</dbReference>
<sequence>MEIQINGEINVLPAVMENGKLKITQEGSNMILQTDYNLMVLYNAAGLVQVTIPGGYQNAVCGLCGDFNDEIDDDFRLPSGELTSKLEEFVEAWREYPEESNCVHICEENCDECDPMRASIFGREEACGQIILENGPFEACKDIVNATEYFTDCLIDMCDADGQSQVLCDSLQAYATACQAAGVKIKPWRTPTLCPFSCQQNSHYEVCTHTCEVSCAGITTSESCTINCFEGCECDEGYMFDGDKCVTMDQCGCVYNGRYMGVGTSVLSSDCLQSCTCANGGVVVCSANSCSDTQYCDLQNGERACYEKKGSCTLDVRANMMTFDKLHGQVPFTSIFDLASVCDLSLDTWFRLVAITQSCNTEGSFDLSSIHAYFQGVSIAITPGLEAWVHGKKVPLPAHLSDSLSVTIEEESIVLKNGDTLEVILNKSGELTINVSPELSGSMCGVCGNFNRKISDDLLRPDGKQSHNFHELIQSWRSSDFYKCSL</sequence>
<gene>
    <name evidence="7" type="ORF">GDO86_012140</name>
</gene>
<keyword evidence="4" id="KW-1015">Disulfide bond</keyword>
<evidence type="ECO:0000256" key="3">
    <source>
        <dbReference type="ARBA" id="ARBA00022729"/>
    </source>
</evidence>
<dbReference type="InterPro" id="IPR036084">
    <property type="entry name" value="Ser_inhib-like_sf"/>
</dbReference>
<evidence type="ECO:0000256" key="4">
    <source>
        <dbReference type="ARBA" id="ARBA00023157"/>
    </source>
</evidence>
<comment type="subcellular location">
    <subcellularLocation>
        <location evidence="1">Secreted</location>
    </subcellularLocation>
</comment>
<keyword evidence="5" id="KW-0325">Glycoprotein</keyword>
<dbReference type="GO" id="GO:0030513">
    <property type="term" value="P:positive regulation of BMP signaling pathway"/>
    <property type="evidence" value="ECO:0007669"/>
    <property type="project" value="TreeGrafter"/>
</dbReference>
<dbReference type="PANTHER" id="PTHR46698:SF7">
    <property type="entry name" value="VWFD DOMAIN-CONTAINING PROTEIN"/>
    <property type="match status" value="1"/>
</dbReference>
<evidence type="ECO:0000256" key="5">
    <source>
        <dbReference type="ARBA" id="ARBA00023180"/>
    </source>
</evidence>